<gene>
    <name evidence="2" type="ORF">Glove_52g21</name>
</gene>
<dbReference type="GO" id="GO:0003676">
    <property type="term" value="F:nucleic acid binding"/>
    <property type="evidence" value="ECO:0007669"/>
    <property type="project" value="InterPro"/>
</dbReference>
<proteinExistence type="predicted"/>
<comment type="caution">
    <text evidence="2">The sequence shown here is derived from an EMBL/GenBank/DDBJ whole genome shotgun (WGS) entry which is preliminary data.</text>
</comment>
<feature type="domain" description="DDE-1" evidence="1">
    <location>
        <begin position="39"/>
        <end position="93"/>
    </location>
</feature>
<sequence length="130" mass="15296">MTTIIPTEILMKFLNNNAQSSRSTQDLYSSLLINRICIQNPRCFKGVNIQLLEIQYQWNSKVWMTGTVFIEYVKWFDLQMRECNALLSIDNCPDVKEGYELCNTKKLFHQQILEDVEINMAEPEKIDILQ</sequence>
<evidence type="ECO:0000313" key="3">
    <source>
        <dbReference type="Proteomes" id="UP000266861"/>
    </source>
</evidence>
<evidence type="ECO:0000313" key="2">
    <source>
        <dbReference type="EMBL" id="RHZ86316.1"/>
    </source>
</evidence>
<accession>A0A397JK04</accession>
<name>A0A397JK04_9GLOM</name>
<keyword evidence="3" id="KW-1185">Reference proteome</keyword>
<dbReference type="InterPro" id="IPR004875">
    <property type="entry name" value="DDE_SF_endonuclease_dom"/>
</dbReference>
<dbReference type="EMBL" id="PQFF01000049">
    <property type="protein sequence ID" value="RHZ86316.1"/>
    <property type="molecule type" value="Genomic_DNA"/>
</dbReference>
<evidence type="ECO:0000259" key="1">
    <source>
        <dbReference type="Pfam" id="PF03184"/>
    </source>
</evidence>
<protein>
    <recommendedName>
        <fullName evidence="1">DDE-1 domain-containing protein</fullName>
    </recommendedName>
</protein>
<dbReference type="AlphaFoldDB" id="A0A397JK04"/>
<organism evidence="2 3">
    <name type="scientific">Diversispora epigaea</name>
    <dbReference type="NCBI Taxonomy" id="1348612"/>
    <lineage>
        <taxon>Eukaryota</taxon>
        <taxon>Fungi</taxon>
        <taxon>Fungi incertae sedis</taxon>
        <taxon>Mucoromycota</taxon>
        <taxon>Glomeromycotina</taxon>
        <taxon>Glomeromycetes</taxon>
        <taxon>Diversisporales</taxon>
        <taxon>Diversisporaceae</taxon>
        <taxon>Diversispora</taxon>
    </lineage>
</organism>
<dbReference type="Proteomes" id="UP000266861">
    <property type="component" value="Unassembled WGS sequence"/>
</dbReference>
<dbReference type="Pfam" id="PF03184">
    <property type="entry name" value="DDE_1"/>
    <property type="match status" value="1"/>
</dbReference>
<dbReference type="OrthoDB" id="162969at2759"/>
<reference evidence="2 3" key="1">
    <citation type="submission" date="2018-08" db="EMBL/GenBank/DDBJ databases">
        <title>Genome and evolution of the arbuscular mycorrhizal fungus Diversispora epigaea (formerly Glomus versiforme) and its bacterial endosymbionts.</title>
        <authorList>
            <person name="Sun X."/>
            <person name="Fei Z."/>
            <person name="Harrison M."/>
        </authorList>
    </citation>
    <scope>NUCLEOTIDE SEQUENCE [LARGE SCALE GENOMIC DNA]</scope>
    <source>
        <strain evidence="2 3">IT104</strain>
    </source>
</reference>